<reference evidence="1 2" key="2">
    <citation type="submission" date="2020-05" db="EMBL/GenBank/DDBJ databases">
        <title>Identification and distribution of gene clusters putatively required for synthesis of sphingolipid metabolism inhibitors in phylogenetically diverse species of the filamentous fungus Fusarium.</title>
        <authorList>
            <person name="Kim H.-S."/>
            <person name="Busman M."/>
            <person name="Brown D.W."/>
            <person name="Divon H."/>
            <person name="Uhlig S."/>
            <person name="Proctor R.H."/>
        </authorList>
    </citation>
    <scope>NUCLEOTIDE SEQUENCE [LARGE SCALE GENOMIC DNA]</scope>
    <source>
        <strain evidence="1 2">NRRL 25331</strain>
    </source>
</reference>
<sequence>MSTINGKRLKDPRGAHITLSYKTKDFQGRDTHVSCHGYITNLKTLEFSESVQMKEKRDTSKKRGGKIIWPAKTQLWEAPGICTVIIRNHALTIHFSRHEKLNDHEALDNVAAEQLASLTLETWCFAYLLTYTIRLHVSSDLSEIGDVIRFSSLAPPQMKNLAWTFLKQNVQTSKPLPSGQ</sequence>
<evidence type="ECO:0000313" key="1">
    <source>
        <dbReference type="EMBL" id="KAF5660640.1"/>
    </source>
</evidence>
<dbReference type="AlphaFoldDB" id="A0A8H5SVC7"/>
<evidence type="ECO:0000313" key="2">
    <source>
        <dbReference type="Proteomes" id="UP000572754"/>
    </source>
</evidence>
<keyword evidence="2" id="KW-1185">Reference proteome</keyword>
<name>A0A8H5SVC7_FUSCI</name>
<protein>
    <submittedName>
        <fullName evidence="1">Uncharacterized protein</fullName>
    </submittedName>
</protein>
<dbReference type="Proteomes" id="UP000572754">
    <property type="component" value="Unassembled WGS sequence"/>
</dbReference>
<gene>
    <name evidence="1" type="ORF">FCIRC_12071</name>
</gene>
<reference evidence="2" key="1">
    <citation type="journal article" date="2020" name="BMC Genomics">
        <title>Correction to: Identification and distribution of gene clusters required for synthesis of sphingolipid metabolism inhibitors in diverse species of the filamentous fungus Fusarium.</title>
        <authorList>
            <person name="Kim H.S."/>
            <person name="Lohmar J.M."/>
            <person name="Busman M."/>
            <person name="Brown D.W."/>
            <person name="Naumann T.A."/>
            <person name="Divon H.H."/>
            <person name="Lysoe E."/>
            <person name="Uhlig S."/>
            <person name="Proctor R.H."/>
        </authorList>
    </citation>
    <scope>NUCLEOTIDE SEQUENCE [LARGE SCALE GENOMIC DNA]</scope>
    <source>
        <strain evidence="2">NRRL 25331</strain>
    </source>
</reference>
<accession>A0A8H5SVC7</accession>
<organism evidence="1 2">
    <name type="scientific">Fusarium circinatum</name>
    <name type="common">Pitch canker fungus</name>
    <name type="synonym">Gibberella circinata</name>
    <dbReference type="NCBI Taxonomy" id="48490"/>
    <lineage>
        <taxon>Eukaryota</taxon>
        <taxon>Fungi</taxon>
        <taxon>Dikarya</taxon>
        <taxon>Ascomycota</taxon>
        <taxon>Pezizomycotina</taxon>
        <taxon>Sordariomycetes</taxon>
        <taxon>Hypocreomycetidae</taxon>
        <taxon>Hypocreales</taxon>
        <taxon>Nectriaceae</taxon>
        <taxon>Fusarium</taxon>
        <taxon>Fusarium fujikuroi species complex</taxon>
    </lineage>
</organism>
<dbReference type="EMBL" id="JAAQPE010000509">
    <property type="protein sequence ID" value="KAF5660640.1"/>
    <property type="molecule type" value="Genomic_DNA"/>
</dbReference>
<comment type="caution">
    <text evidence="1">The sequence shown here is derived from an EMBL/GenBank/DDBJ whole genome shotgun (WGS) entry which is preliminary data.</text>
</comment>
<proteinExistence type="predicted"/>